<feature type="transmembrane region" description="Helical" evidence="5">
    <location>
        <begin position="108"/>
        <end position="128"/>
    </location>
</feature>
<evidence type="ECO:0000256" key="3">
    <source>
        <dbReference type="ARBA" id="ARBA00022989"/>
    </source>
</evidence>
<name>A0A8J3HYS9_9CHLR</name>
<feature type="transmembrane region" description="Helical" evidence="5">
    <location>
        <begin position="7"/>
        <end position="28"/>
    </location>
</feature>
<protein>
    <recommendedName>
        <fullName evidence="8">Isoprenylcysteine carboxylmethyltransferase family protein</fullName>
    </recommendedName>
</protein>
<proteinExistence type="predicted"/>
<evidence type="ECO:0000256" key="2">
    <source>
        <dbReference type="ARBA" id="ARBA00022692"/>
    </source>
</evidence>
<dbReference type="Proteomes" id="UP000612362">
    <property type="component" value="Unassembled WGS sequence"/>
</dbReference>
<comment type="subcellular location">
    <subcellularLocation>
        <location evidence="1">Endomembrane system</location>
        <topology evidence="1">Multi-pass membrane protein</topology>
    </subcellularLocation>
</comment>
<dbReference type="PANTHER" id="PTHR43847">
    <property type="entry name" value="BLL3993 PROTEIN"/>
    <property type="match status" value="1"/>
</dbReference>
<keyword evidence="4 5" id="KW-0472">Membrane</keyword>
<evidence type="ECO:0008006" key="8">
    <source>
        <dbReference type="Google" id="ProtNLM"/>
    </source>
</evidence>
<accession>A0A8J3HYS9</accession>
<dbReference type="InterPro" id="IPR007318">
    <property type="entry name" value="Phopholipid_MeTrfase"/>
</dbReference>
<keyword evidence="2 5" id="KW-0812">Transmembrane</keyword>
<dbReference type="GO" id="GO:0012505">
    <property type="term" value="C:endomembrane system"/>
    <property type="evidence" value="ECO:0007669"/>
    <property type="project" value="UniProtKB-SubCell"/>
</dbReference>
<organism evidence="6 7">
    <name type="scientific">Ktedonospora formicarum</name>
    <dbReference type="NCBI Taxonomy" id="2778364"/>
    <lineage>
        <taxon>Bacteria</taxon>
        <taxon>Bacillati</taxon>
        <taxon>Chloroflexota</taxon>
        <taxon>Ktedonobacteria</taxon>
        <taxon>Ktedonobacterales</taxon>
        <taxon>Ktedonobacteraceae</taxon>
        <taxon>Ktedonospora</taxon>
    </lineage>
</organism>
<dbReference type="AlphaFoldDB" id="A0A8J3HYS9"/>
<evidence type="ECO:0000313" key="7">
    <source>
        <dbReference type="Proteomes" id="UP000612362"/>
    </source>
</evidence>
<dbReference type="InterPro" id="IPR052527">
    <property type="entry name" value="Metal_cation-efflux_comp"/>
</dbReference>
<evidence type="ECO:0000256" key="5">
    <source>
        <dbReference type="SAM" id="Phobius"/>
    </source>
</evidence>
<keyword evidence="3 5" id="KW-1133">Transmembrane helix</keyword>
<evidence type="ECO:0000313" key="6">
    <source>
        <dbReference type="EMBL" id="GHO46229.1"/>
    </source>
</evidence>
<dbReference type="Gene3D" id="1.20.120.1630">
    <property type="match status" value="1"/>
</dbReference>
<dbReference type="RefSeq" id="WP_220195618.1">
    <property type="nucleotide sequence ID" value="NZ_BNJF01000002.1"/>
</dbReference>
<keyword evidence="7" id="KW-1185">Reference proteome</keyword>
<dbReference type="Pfam" id="PF04191">
    <property type="entry name" value="PEMT"/>
    <property type="match status" value="1"/>
</dbReference>
<sequence length="224" mass="24786">MKLGIQTIGMFLAGAIVLGLMLFLPAWTLNYWQAWVFIVVFGASTNGIGIYLSLKDPALLERRKKGGPTAETRGIQKLIISLGFLSLIGVMVFSALDHRFGWSPVPGYVSLIGDLLVALGLFVNLLVLRENTFGGSSIEISENQQVISTGLYARVRHPMYVGVLIMVLGVPLALGSWWGLAIIAITAPVLIFRILDEEAMLKNDLPGYTEYTRKVRYRLVPYLW</sequence>
<feature type="transmembrane region" description="Helical" evidence="5">
    <location>
        <begin position="34"/>
        <end position="54"/>
    </location>
</feature>
<gene>
    <name evidence="6" type="ORF">KSX_43920</name>
</gene>
<evidence type="ECO:0000256" key="1">
    <source>
        <dbReference type="ARBA" id="ARBA00004127"/>
    </source>
</evidence>
<evidence type="ECO:0000256" key="4">
    <source>
        <dbReference type="ARBA" id="ARBA00023136"/>
    </source>
</evidence>
<comment type="caution">
    <text evidence="6">The sequence shown here is derived from an EMBL/GenBank/DDBJ whole genome shotgun (WGS) entry which is preliminary data.</text>
</comment>
<dbReference type="EMBL" id="BNJF01000002">
    <property type="protein sequence ID" value="GHO46229.1"/>
    <property type="molecule type" value="Genomic_DNA"/>
</dbReference>
<feature type="transmembrane region" description="Helical" evidence="5">
    <location>
        <begin position="75"/>
        <end position="96"/>
    </location>
</feature>
<reference evidence="6" key="1">
    <citation type="submission" date="2020-10" db="EMBL/GenBank/DDBJ databases">
        <title>Taxonomic study of unclassified bacteria belonging to the class Ktedonobacteria.</title>
        <authorList>
            <person name="Yabe S."/>
            <person name="Wang C.M."/>
            <person name="Zheng Y."/>
            <person name="Sakai Y."/>
            <person name="Cavaletti L."/>
            <person name="Monciardini P."/>
            <person name="Donadio S."/>
        </authorList>
    </citation>
    <scope>NUCLEOTIDE SEQUENCE</scope>
    <source>
        <strain evidence="6">SOSP1-1</strain>
    </source>
</reference>
<dbReference type="PANTHER" id="PTHR43847:SF1">
    <property type="entry name" value="BLL3993 PROTEIN"/>
    <property type="match status" value="1"/>
</dbReference>